<evidence type="ECO:0000313" key="1">
    <source>
        <dbReference type="EMBL" id="VDD97824.1"/>
    </source>
</evidence>
<dbReference type="OrthoDB" id="7249367at2759"/>
<organism evidence="3">
    <name type="scientific">Enterobius vermicularis</name>
    <name type="common">Human pinworm</name>
    <dbReference type="NCBI Taxonomy" id="51028"/>
    <lineage>
        <taxon>Eukaryota</taxon>
        <taxon>Metazoa</taxon>
        <taxon>Ecdysozoa</taxon>
        <taxon>Nematoda</taxon>
        <taxon>Chromadorea</taxon>
        <taxon>Rhabditida</taxon>
        <taxon>Spirurina</taxon>
        <taxon>Oxyuridomorpha</taxon>
        <taxon>Oxyuroidea</taxon>
        <taxon>Oxyuridae</taxon>
        <taxon>Enterobius</taxon>
    </lineage>
</organism>
<dbReference type="WBParaSite" id="EVEC_0001343501-mRNA-1">
    <property type="protein sequence ID" value="EVEC_0001343501-mRNA-1"/>
    <property type="gene ID" value="EVEC_0001343501"/>
</dbReference>
<accession>A0A0N4VQX8</accession>
<protein>
    <submittedName>
        <fullName evidence="3">ERAP1_C domain-containing protein</fullName>
    </submittedName>
</protein>
<sequence>PVVNRNTQVEVPSFNILRRAGNIIAQFIYRNSCEKNYTLDGLLNGAAYIAGIYINEKNWERLRAIMIEDSVEDIRERVEALTDEEVSNLRFLEDDVIASFLHLSCFASRSLLGGNYSNFHPELLITRKFYRLSRCVFPVGIWRIHKINFFDPASKPNLIDVGLYR</sequence>
<evidence type="ECO:0000313" key="3">
    <source>
        <dbReference type="WBParaSite" id="EVEC_0001343501-mRNA-1"/>
    </source>
</evidence>
<reference evidence="1 2" key="2">
    <citation type="submission" date="2018-10" db="EMBL/GenBank/DDBJ databases">
        <authorList>
            <consortium name="Pathogen Informatics"/>
        </authorList>
    </citation>
    <scope>NUCLEOTIDE SEQUENCE [LARGE SCALE GENOMIC DNA]</scope>
</reference>
<name>A0A0N4VQX8_ENTVE</name>
<dbReference type="EMBL" id="UXUI01015303">
    <property type="protein sequence ID" value="VDD97824.1"/>
    <property type="molecule type" value="Genomic_DNA"/>
</dbReference>
<reference evidence="3" key="1">
    <citation type="submission" date="2017-02" db="UniProtKB">
        <authorList>
            <consortium name="WormBaseParasite"/>
        </authorList>
    </citation>
    <scope>IDENTIFICATION</scope>
</reference>
<evidence type="ECO:0000313" key="2">
    <source>
        <dbReference type="Proteomes" id="UP000274131"/>
    </source>
</evidence>
<proteinExistence type="predicted"/>
<gene>
    <name evidence="1" type="ORF">EVEC_LOCUS12575</name>
</gene>
<dbReference type="Proteomes" id="UP000274131">
    <property type="component" value="Unassembled WGS sequence"/>
</dbReference>
<dbReference type="AlphaFoldDB" id="A0A0N4VQX8"/>
<keyword evidence="2" id="KW-1185">Reference proteome</keyword>